<feature type="domain" description="Alpha-carbonic anhydrase" evidence="5">
    <location>
        <begin position="45"/>
        <end position="310"/>
    </location>
</feature>
<dbReference type="AlphaFoldDB" id="A0AAF3J294"/>
<dbReference type="Proteomes" id="UP000887575">
    <property type="component" value="Unassembled WGS sequence"/>
</dbReference>
<dbReference type="InterPro" id="IPR036398">
    <property type="entry name" value="CA_dom_sf"/>
</dbReference>
<evidence type="ECO:0000259" key="5">
    <source>
        <dbReference type="PROSITE" id="PS51144"/>
    </source>
</evidence>
<keyword evidence="2 4" id="KW-0479">Metal-binding</keyword>
<dbReference type="SMART" id="SM01057">
    <property type="entry name" value="Carb_anhydrase"/>
    <property type="match status" value="1"/>
</dbReference>
<dbReference type="SUPFAM" id="SSF51069">
    <property type="entry name" value="Carbonic anhydrase"/>
    <property type="match status" value="1"/>
</dbReference>
<dbReference type="WBParaSite" id="MBELARI_LOCUS11695">
    <property type="protein sequence ID" value="MBELARI_LOCUS11695"/>
    <property type="gene ID" value="MBELARI_LOCUS11695"/>
</dbReference>
<organism evidence="6 7">
    <name type="scientific">Mesorhabditis belari</name>
    <dbReference type="NCBI Taxonomy" id="2138241"/>
    <lineage>
        <taxon>Eukaryota</taxon>
        <taxon>Metazoa</taxon>
        <taxon>Ecdysozoa</taxon>
        <taxon>Nematoda</taxon>
        <taxon>Chromadorea</taxon>
        <taxon>Rhabditida</taxon>
        <taxon>Rhabditina</taxon>
        <taxon>Rhabditomorpha</taxon>
        <taxon>Rhabditoidea</taxon>
        <taxon>Rhabditidae</taxon>
        <taxon>Mesorhabditinae</taxon>
        <taxon>Mesorhabditis</taxon>
    </lineage>
</organism>
<reference evidence="7" key="1">
    <citation type="submission" date="2024-02" db="UniProtKB">
        <authorList>
            <consortium name="WormBaseParasite"/>
        </authorList>
    </citation>
    <scope>IDENTIFICATION</scope>
</reference>
<evidence type="ECO:0000313" key="7">
    <source>
        <dbReference type="WBParaSite" id="MBELARI_LOCUS11695"/>
    </source>
</evidence>
<comment type="function">
    <text evidence="4">Reversible hydration of carbon dioxide.</text>
</comment>
<dbReference type="InterPro" id="IPR001148">
    <property type="entry name" value="CA_dom"/>
</dbReference>
<dbReference type="Gene3D" id="3.10.200.10">
    <property type="entry name" value="Alpha carbonic anhydrase"/>
    <property type="match status" value="1"/>
</dbReference>
<proteinExistence type="inferred from homology"/>
<evidence type="ECO:0000256" key="3">
    <source>
        <dbReference type="ARBA" id="ARBA00022833"/>
    </source>
</evidence>
<dbReference type="GO" id="GO:0005737">
    <property type="term" value="C:cytoplasm"/>
    <property type="evidence" value="ECO:0007669"/>
    <property type="project" value="TreeGrafter"/>
</dbReference>
<dbReference type="GO" id="GO:0008270">
    <property type="term" value="F:zinc ion binding"/>
    <property type="evidence" value="ECO:0007669"/>
    <property type="project" value="UniProtKB-UniRule"/>
</dbReference>
<evidence type="ECO:0000313" key="6">
    <source>
        <dbReference type="Proteomes" id="UP000887575"/>
    </source>
</evidence>
<dbReference type="PANTHER" id="PTHR18952">
    <property type="entry name" value="CARBONIC ANHYDRASE"/>
    <property type="match status" value="1"/>
</dbReference>
<comment type="similarity">
    <text evidence="1 4">Belongs to the alpha-carbonic anhydrase family.</text>
</comment>
<keyword evidence="6" id="KW-1185">Reference proteome</keyword>
<dbReference type="InterPro" id="IPR023561">
    <property type="entry name" value="Carbonic_anhydrase_a-class"/>
</dbReference>
<dbReference type="PROSITE" id="PS00162">
    <property type="entry name" value="ALPHA_CA_1"/>
    <property type="match status" value="1"/>
</dbReference>
<evidence type="ECO:0000256" key="2">
    <source>
        <dbReference type="ARBA" id="ARBA00022723"/>
    </source>
</evidence>
<dbReference type="InterPro" id="IPR018338">
    <property type="entry name" value="Carbonic_anhydrase_a-class_CS"/>
</dbReference>
<evidence type="ECO:0000256" key="1">
    <source>
        <dbReference type="ARBA" id="ARBA00010718"/>
    </source>
</evidence>
<comment type="catalytic activity">
    <reaction evidence="4">
        <text>hydrogencarbonate + H(+) = CO2 + H2O</text>
        <dbReference type="Rhea" id="RHEA:10748"/>
        <dbReference type="ChEBI" id="CHEBI:15377"/>
        <dbReference type="ChEBI" id="CHEBI:15378"/>
        <dbReference type="ChEBI" id="CHEBI:16526"/>
        <dbReference type="ChEBI" id="CHEBI:17544"/>
        <dbReference type="EC" id="4.2.1.1"/>
    </reaction>
</comment>
<sequence length="323" mass="36428">MAFLSQLQGKFQNLKETAQNFTEQGALGAHLQSIKEGAPKLLNQAKSAKDELLNKVKLDSIGKVLHVTSLGRNQSPIDIVPVITAFGENLQNAEFRVEYHDHGEFKAINTGATIMIEREGNDSELALSFWPEEQFHLDAVSWHWGTEPMNGSEHTIGGVGYAGEMHLIHRNTRFSTMDLALKQPNGVVIVAIFLNESHDDNPALNPFIEILPKIVYKGNETKISHYNFNQLFPALEKCKEFWVYDGSETVDPFRETVKWIVLRSAQPISSRQLDKLREVKGGGYDEENERQMQPIRSTQQHNNRTILSSFRSAASQPNLGFNQ</sequence>
<accession>A0AAF3J294</accession>
<dbReference type="GO" id="GO:0004089">
    <property type="term" value="F:carbonate dehydratase activity"/>
    <property type="evidence" value="ECO:0007669"/>
    <property type="project" value="UniProtKB-UniRule"/>
</dbReference>
<keyword evidence="3 4" id="KW-0862">Zinc</keyword>
<dbReference type="EC" id="4.2.1.1" evidence="4"/>
<keyword evidence="4" id="KW-0456">Lyase</keyword>
<dbReference type="PROSITE" id="PS51144">
    <property type="entry name" value="ALPHA_CA_2"/>
    <property type="match status" value="1"/>
</dbReference>
<dbReference type="Pfam" id="PF00194">
    <property type="entry name" value="Carb_anhydrase"/>
    <property type="match status" value="1"/>
</dbReference>
<name>A0AAF3J294_9BILA</name>
<evidence type="ECO:0000256" key="4">
    <source>
        <dbReference type="RuleBase" id="RU367011"/>
    </source>
</evidence>
<protein>
    <recommendedName>
        <fullName evidence="4">Carbonic anhydrase</fullName>
        <ecNumber evidence="4">4.2.1.1</ecNumber>
    </recommendedName>
</protein>
<comment type="cofactor">
    <cofactor evidence="4">
        <name>Zn(2+)</name>
        <dbReference type="ChEBI" id="CHEBI:29105"/>
    </cofactor>
</comment>
<dbReference type="PANTHER" id="PTHR18952:SF176">
    <property type="entry name" value="CARBONIC ANHYDRASE"/>
    <property type="match status" value="1"/>
</dbReference>